<gene>
    <name evidence="3" type="ORF">EBAPG3_002635</name>
</gene>
<dbReference type="RefSeq" id="WP_004175933.1">
    <property type="nucleotide sequence ID" value="NZ_CP021106.3"/>
</dbReference>
<dbReference type="Proteomes" id="UP000012179">
    <property type="component" value="Chromosome"/>
</dbReference>
<accession>A0A1W6SLT0</accession>
<sequence length="166" mass="17722">MNKSMAAVFISATLAVSSLAGAHTEAYFDSITAPHGGQMRMAGPYHLELVTQQNEIMLYVTDHADRKISTNGGVGKAAFQVGKAKPKISIKLEPGEDNTLKGAGDFSVTPETVIIVFIKLPDQEAQSARFTPLKPKPKAQSKKPAKKTETGGESAGEHGGHHHHDH</sequence>
<feature type="region of interest" description="Disordered" evidence="1">
    <location>
        <begin position="128"/>
        <end position="166"/>
    </location>
</feature>
<keyword evidence="4" id="KW-1185">Reference proteome</keyword>
<keyword evidence="2" id="KW-0732">Signal</keyword>
<reference evidence="3 4" key="1">
    <citation type="journal article" date="2015" name="Int. J. Syst. Evol. Microbiol.">
        <title>Nitrosospira lacus sp. nov., a psychrotolerant, ammonia-oxidizing bacterium from sandy lake sediment.</title>
        <authorList>
            <person name="Urakawa H."/>
            <person name="Garcia J.C."/>
            <person name="Nielsen J.L."/>
            <person name="Le V.Q."/>
            <person name="Kozlowski J.A."/>
            <person name="Stein L.Y."/>
            <person name="Lim C.K."/>
            <person name="Pommerening-Roser A."/>
            <person name="Martens-Habbena W."/>
            <person name="Stahl D.A."/>
            <person name="Klotz M.G."/>
        </authorList>
    </citation>
    <scope>NUCLEOTIDE SEQUENCE [LARGE SCALE GENOMIC DNA]</scope>
    <source>
        <strain evidence="3 4">APG3</strain>
    </source>
</reference>
<dbReference type="OrthoDB" id="9799434at2"/>
<feature type="signal peptide" evidence="2">
    <location>
        <begin position="1"/>
        <end position="22"/>
    </location>
</feature>
<protein>
    <recommendedName>
        <fullName evidence="5">Copper chaperone PCu(A)C</fullName>
    </recommendedName>
</protein>
<evidence type="ECO:0000256" key="2">
    <source>
        <dbReference type="SAM" id="SignalP"/>
    </source>
</evidence>
<evidence type="ECO:0008006" key="5">
    <source>
        <dbReference type="Google" id="ProtNLM"/>
    </source>
</evidence>
<evidence type="ECO:0000256" key="1">
    <source>
        <dbReference type="SAM" id="MobiDB-lite"/>
    </source>
</evidence>
<proteinExistence type="predicted"/>
<evidence type="ECO:0000313" key="4">
    <source>
        <dbReference type="Proteomes" id="UP000012179"/>
    </source>
</evidence>
<feature type="chain" id="PRO_5010864895" description="Copper chaperone PCu(A)C" evidence="2">
    <location>
        <begin position="23"/>
        <end position="166"/>
    </location>
</feature>
<dbReference type="eggNOG" id="ENOG5032RTT">
    <property type="taxonomic scope" value="Bacteria"/>
</dbReference>
<name>A0A1W6SLT0_9PROT</name>
<dbReference type="AlphaFoldDB" id="A0A1W6SLT0"/>
<organism evidence="3 4">
    <name type="scientific">Nitrosospira lacus</name>
    <dbReference type="NCBI Taxonomy" id="1288494"/>
    <lineage>
        <taxon>Bacteria</taxon>
        <taxon>Pseudomonadati</taxon>
        <taxon>Pseudomonadota</taxon>
        <taxon>Betaproteobacteria</taxon>
        <taxon>Nitrosomonadales</taxon>
        <taxon>Nitrosomonadaceae</taxon>
        <taxon>Nitrosospira</taxon>
    </lineage>
</organism>
<dbReference type="KEGG" id="nlc:EBAPG3_002635"/>
<feature type="compositionally biased region" description="Basic residues" evidence="1">
    <location>
        <begin position="135"/>
        <end position="145"/>
    </location>
</feature>
<dbReference type="EMBL" id="CP021106">
    <property type="protein sequence ID" value="ARO86756.1"/>
    <property type="molecule type" value="Genomic_DNA"/>
</dbReference>
<feature type="compositionally biased region" description="Basic and acidic residues" evidence="1">
    <location>
        <begin position="146"/>
        <end position="159"/>
    </location>
</feature>
<evidence type="ECO:0000313" key="3">
    <source>
        <dbReference type="EMBL" id="ARO86756.1"/>
    </source>
</evidence>